<gene>
    <name evidence="4" type="primary">LOC100369943</name>
</gene>
<feature type="non-terminal residue" evidence="4">
    <location>
        <position position="148"/>
    </location>
</feature>
<dbReference type="InterPro" id="IPR001357">
    <property type="entry name" value="BRCT_dom"/>
</dbReference>
<dbReference type="SUPFAM" id="SSF52113">
    <property type="entry name" value="BRCT domain"/>
    <property type="match status" value="1"/>
</dbReference>
<dbReference type="Gene3D" id="3.40.50.10190">
    <property type="entry name" value="BRCT domain"/>
    <property type="match status" value="2"/>
</dbReference>
<dbReference type="Pfam" id="PF21298">
    <property type="entry name" value="TopBP1_BRCT0"/>
    <property type="match status" value="1"/>
</dbReference>
<dbReference type="GeneID" id="100369943"/>
<reference evidence="4" key="1">
    <citation type="submission" date="2025-08" db="UniProtKB">
        <authorList>
            <consortium name="RefSeq"/>
        </authorList>
    </citation>
    <scope>IDENTIFICATION</scope>
    <source>
        <tissue evidence="4">Testes</tissue>
    </source>
</reference>
<evidence type="ECO:0000256" key="1">
    <source>
        <dbReference type="ARBA" id="ARBA00022737"/>
    </source>
</evidence>
<keyword evidence="1" id="KW-0677">Repeat</keyword>
<keyword evidence="3" id="KW-1185">Reference proteome</keyword>
<name>A0ABM0GZY9_SACKO</name>
<sequence length="148" mass="16493">MANVIFVKAAVQTDELRKSYKAVDRAGLPCQMVSTEDIISKTEKDSFLYACDPFEGEAFEHLVKLGCRIVGPLCILHCMKRSEPIPKTDSPVYNITMKDCIVSCSSIAKARRTEIHKLVQWMGGVISKNFTDNVTHLVAAEVGSKKYH</sequence>
<dbReference type="PANTHER" id="PTHR13561:SF20">
    <property type="entry name" value="DNA TOPOISOMERASE 2-BINDING PROTEIN 1"/>
    <property type="match status" value="1"/>
</dbReference>
<dbReference type="RefSeq" id="XP_002741146.1">
    <property type="nucleotide sequence ID" value="XM_002741100.2"/>
</dbReference>
<accession>A0ABM0GZY9</accession>
<evidence type="ECO:0000259" key="2">
    <source>
        <dbReference type="PROSITE" id="PS50172"/>
    </source>
</evidence>
<dbReference type="InterPro" id="IPR036420">
    <property type="entry name" value="BRCT_dom_sf"/>
</dbReference>
<evidence type="ECO:0000313" key="3">
    <source>
        <dbReference type="Proteomes" id="UP000694865"/>
    </source>
</evidence>
<dbReference type="Proteomes" id="UP000694865">
    <property type="component" value="Unplaced"/>
</dbReference>
<protein>
    <submittedName>
        <fullName evidence="4">DNA topoisomerase 2-binding protein 1-like</fullName>
    </submittedName>
</protein>
<feature type="domain" description="BRCT" evidence="2">
    <location>
        <begin position="111"/>
        <end position="148"/>
    </location>
</feature>
<organism evidence="3 4">
    <name type="scientific">Saccoglossus kowalevskii</name>
    <name type="common">Acorn worm</name>
    <dbReference type="NCBI Taxonomy" id="10224"/>
    <lineage>
        <taxon>Eukaryota</taxon>
        <taxon>Metazoa</taxon>
        <taxon>Hemichordata</taxon>
        <taxon>Enteropneusta</taxon>
        <taxon>Harrimaniidae</taxon>
        <taxon>Saccoglossus</taxon>
    </lineage>
</organism>
<dbReference type="Pfam" id="PF12738">
    <property type="entry name" value="PTCB-BRCT"/>
    <property type="match status" value="1"/>
</dbReference>
<dbReference type="PROSITE" id="PS50172">
    <property type="entry name" value="BRCT"/>
    <property type="match status" value="1"/>
</dbReference>
<proteinExistence type="predicted"/>
<dbReference type="PANTHER" id="PTHR13561">
    <property type="entry name" value="DNA REPLICATION REGULATOR DPB11-RELATED"/>
    <property type="match status" value="1"/>
</dbReference>
<dbReference type="InterPro" id="IPR049542">
    <property type="entry name" value="TopBP1-like_BRCT0"/>
</dbReference>
<evidence type="ECO:0000313" key="4">
    <source>
        <dbReference type="RefSeq" id="XP_002741146.1"/>
    </source>
</evidence>